<reference evidence="1" key="1">
    <citation type="journal article" date="2015" name="Nature">
        <title>Complex archaea that bridge the gap between prokaryotes and eukaryotes.</title>
        <authorList>
            <person name="Spang A."/>
            <person name="Saw J.H."/>
            <person name="Jorgensen S.L."/>
            <person name="Zaremba-Niedzwiedzka K."/>
            <person name="Martijn J."/>
            <person name="Lind A.E."/>
            <person name="van Eijk R."/>
            <person name="Schleper C."/>
            <person name="Guy L."/>
            <person name="Ettema T.J."/>
        </authorList>
    </citation>
    <scope>NUCLEOTIDE SEQUENCE</scope>
</reference>
<feature type="non-terminal residue" evidence="1">
    <location>
        <position position="366"/>
    </location>
</feature>
<dbReference type="NCBIfam" id="TIGR01537">
    <property type="entry name" value="portal_HK97"/>
    <property type="match status" value="1"/>
</dbReference>
<proteinExistence type="predicted"/>
<dbReference type="AlphaFoldDB" id="A0A0F8X2E6"/>
<evidence type="ECO:0008006" key="2">
    <source>
        <dbReference type="Google" id="ProtNLM"/>
    </source>
</evidence>
<dbReference type="EMBL" id="LAZR01061588">
    <property type="protein sequence ID" value="KKK63282.1"/>
    <property type="molecule type" value="Genomic_DNA"/>
</dbReference>
<sequence length="366" mass="40570">AMMWNALVNGNSLSRIVDNQLKIIPDDVRMIDTDGGIAYQITTTGEILLSPDVYHLRGPSRDGKMGLSVIGASREAIGLGLAEQTYGASFYSAGTHVGGVYENPRKMEKDQIDELRRRINEDRGAGKAHLPRILTGGMTYKPDTIPPQDAQYLESRKFTAREISGMLFNLSPHKIGLEEGSTAFASREQANIEVVGDAIQPWVVRMEQEGNIKLLTPREKSRRLFTHMNLDAILRGDAKTRAEFYKVTIRAGVTKINEARSKENLPADPDGDQLMISRDMIPLSKVDELANSQIDKNTTAPPTANQFEPLIEDAMKAIKIRAKQNRARGRPPDKTIEFARLKLEPIKAAHELAGLLFDIDGLIKEG</sequence>
<accession>A0A0F8X2E6</accession>
<gene>
    <name evidence="1" type="ORF">LCGC14_2995850</name>
</gene>
<feature type="non-terminal residue" evidence="1">
    <location>
        <position position="1"/>
    </location>
</feature>
<name>A0A0F8X2E6_9ZZZZ</name>
<protein>
    <recommendedName>
        <fullName evidence="2">Phage portal protein</fullName>
    </recommendedName>
</protein>
<dbReference type="Pfam" id="PF04860">
    <property type="entry name" value="Phage_portal"/>
    <property type="match status" value="1"/>
</dbReference>
<organism evidence="1">
    <name type="scientific">marine sediment metagenome</name>
    <dbReference type="NCBI Taxonomy" id="412755"/>
    <lineage>
        <taxon>unclassified sequences</taxon>
        <taxon>metagenomes</taxon>
        <taxon>ecological metagenomes</taxon>
    </lineage>
</organism>
<evidence type="ECO:0000313" key="1">
    <source>
        <dbReference type="EMBL" id="KKK63282.1"/>
    </source>
</evidence>
<comment type="caution">
    <text evidence="1">The sequence shown here is derived from an EMBL/GenBank/DDBJ whole genome shotgun (WGS) entry which is preliminary data.</text>
</comment>
<dbReference type="InterPro" id="IPR006427">
    <property type="entry name" value="Portal_HK97"/>
</dbReference>
<dbReference type="InterPro" id="IPR006944">
    <property type="entry name" value="Phage/GTA_portal"/>
</dbReference>